<feature type="region of interest" description="Disordered" evidence="1">
    <location>
        <begin position="348"/>
        <end position="387"/>
    </location>
</feature>
<keyword evidence="3" id="KW-1185">Reference proteome</keyword>
<dbReference type="AlphaFoldDB" id="A0AA47MXB1"/>
<evidence type="ECO:0000313" key="2">
    <source>
        <dbReference type="EMBL" id="KAK0147789.1"/>
    </source>
</evidence>
<accession>A0AA47MXB1</accession>
<feature type="region of interest" description="Disordered" evidence="1">
    <location>
        <begin position="403"/>
        <end position="452"/>
    </location>
</feature>
<dbReference type="EMBL" id="JAOPHQ010002281">
    <property type="protein sequence ID" value="KAK0147789.1"/>
    <property type="molecule type" value="Genomic_DNA"/>
</dbReference>
<gene>
    <name evidence="2" type="ORF">N1851_012531</name>
</gene>
<name>A0AA47MXB1_MERPO</name>
<comment type="caution">
    <text evidence="2">The sequence shown here is derived from an EMBL/GenBank/DDBJ whole genome shotgun (WGS) entry which is preliminary data.</text>
</comment>
<evidence type="ECO:0000313" key="3">
    <source>
        <dbReference type="Proteomes" id="UP001174136"/>
    </source>
</evidence>
<proteinExistence type="predicted"/>
<protein>
    <submittedName>
        <fullName evidence="2">Uncharacterized protein</fullName>
    </submittedName>
</protein>
<feature type="compositionally biased region" description="Polar residues" evidence="1">
    <location>
        <begin position="405"/>
        <end position="416"/>
    </location>
</feature>
<dbReference type="Proteomes" id="UP001174136">
    <property type="component" value="Unassembled WGS sequence"/>
</dbReference>
<evidence type="ECO:0000256" key="1">
    <source>
        <dbReference type="SAM" id="MobiDB-lite"/>
    </source>
</evidence>
<sequence>MASSEVEQLQIEIFRELCELPRDALVELCDFLCIAGGALEHVTGKSRGALIKIVSCHMQREELEKQEDDGMTDLLLCKDKMTELLAAANLTQQQTQEADLQEEQRQKEREEERIRKEIEALQLQLAATQKQSEKDKSDTREIQTPAFNSMLTQSTPHSYPPTPWHKDLKISGQIGEPGQKDRLTFSSLARQIEHGRSKGVPEPEIVDAVIRSIIPGMGLRSYLEGKANLTLPTLRRILRSHYQEKSATELYKQLTSEVQGIKETPQNFLIRTFDLRQKILFASQEDESGLKYDPGLVQNMFLHTVLTGLQNDNIKRDLQPYLEQTDISDELLLERMNTACAYETERQNKKKLLGQPRPATIHAVQSSDTPVEKSDKSPGQQNSVKLPPTVALQLEAMRSEMAPQYTPQHQPQYNLSPRQSQRQYNFQQTQNQPQGYWFPPGPGQSGGTAQYQQRFAPQRSFPPPNRGRMKKCFGCQQRGTEEYCTHCFRCGSSEHYLAGCRVRGQQEQFGGEPLNEDGSLAWGRE</sequence>
<feature type="compositionally biased region" description="Low complexity" evidence="1">
    <location>
        <begin position="417"/>
        <end position="434"/>
    </location>
</feature>
<feature type="region of interest" description="Disordered" evidence="1">
    <location>
        <begin position="92"/>
        <end position="112"/>
    </location>
</feature>
<feature type="compositionally biased region" description="Basic and acidic residues" evidence="1">
    <location>
        <begin position="102"/>
        <end position="112"/>
    </location>
</feature>
<organism evidence="2 3">
    <name type="scientific">Merluccius polli</name>
    <name type="common">Benguela hake</name>
    <name type="synonym">Merluccius cadenati</name>
    <dbReference type="NCBI Taxonomy" id="89951"/>
    <lineage>
        <taxon>Eukaryota</taxon>
        <taxon>Metazoa</taxon>
        <taxon>Chordata</taxon>
        <taxon>Craniata</taxon>
        <taxon>Vertebrata</taxon>
        <taxon>Euteleostomi</taxon>
        <taxon>Actinopterygii</taxon>
        <taxon>Neopterygii</taxon>
        <taxon>Teleostei</taxon>
        <taxon>Neoteleostei</taxon>
        <taxon>Acanthomorphata</taxon>
        <taxon>Zeiogadaria</taxon>
        <taxon>Gadariae</taxon>
        <taxon>Gadiformes</taxon>
        <taxon>Gadoidei</taxon>
        <taxon>Merlucciidae</taxon>
        <taxon>Merluccius</taxon>
    </lineage>
</organism>
<reference evidence="2" key="1">
    <citation type="journal article" date="2023" name="Front. Mar. Sci.">
        <title>A new Merluccius polli reference genome to investigate the effects of global change in West African waters.</title>
        <authorList>
            <person name="Mateo J.L."/>
            <person name="Blanco-Fernandez C."/>
            <person name="Garcia-Vazquez E."/>
            <person name="Machado-Schiaffino G."/>
        </authorList>
    </citation>
    <scope>NUCLEOTIDE SEQUENCE</scope>
    <source>
        <strain evidence="2">C29</strain>
        <tissue evidence="2">Fin</tissue>
    </source>
</reference>